<gene>
    <name evidence="2" type="ORF">CTAYLR_007542</name>
</gene>
<organism evidence="2 3">
    <name type="scientific">Chrysophaeum taylorii</name>
    <dbReference type="NCBI Taxonomy" id="2483200"/>
    <lineage>
        <taxon>Eukaryota</taxon>
        <taxon>Sar</taxon>
        <taxon>Stramenopiles</taxon>
        <taxon>Ochrophyta</taxon>
        <taxon>Pelagophyceae</taxon>
        <taxon>Pelagomonadales</taxon>
        <taxon>Pelagomonadaceae</taxon>
        <taxon>Chrysophaeum</taxon>
    </lineage>
</organism>
<comment type="caution">
    <text evidence="2">The sequence shown here is derived from an EMBL/GenBank/DDBJ whole genome shotgun (WGS) entry which is preliminary data.</text>
</comment>
<reference evidence="2" key="1">
    <citation type="submission" date="2023-01" db="EMBL/GenBank/DDBJ databases">
        <title>Metagenome sequencing of chrysophaentin producing Chrysophaeum taylorii.</title>
        <authorList>
            <person name="Davison J."/>
            <person name="Bewley C."/>
        </authorList>
    </citation>
    <scope>NUCLEOTIDE SEQUENCE</scope>
    <source>
        <strain evidence="2">NIES-1699</strain>
    </source>
</reference>
<dbReference type="Gene3D" id="2.60.120.590">
    <property type="entry name" value="Alpha-ketoglutarate-dependent dioxygenase AlkB-like"/>
    <property type="match status" value="1"/>
</dbReference>
<dbReference type="Proteomes" id="UP001230188">
    <property type="component" value="Unassembled WGS sequence"/>
</dbReference>
<proteinExistence type="predicted"/>
<dbReference type="InterPro" id="IPR027450">
    <property type="entry name" value="AlkB-like"/>
</dbReference>
<dbReference type="EMBL" id="JAQMWT010000677">
    <property type="protein sequence ID" value="KAJ8598304.1"/>
    <property type="molecule type" value="Genomic_DNA"/>
</dbReference>
<dbReference type="InterPro" id="IPR005123">
    <property type="entry name" value="Oxoglu/Fe-dep_dioxygenase_dom"/>
</dbReference>
<dbReference type="InterPro" id="IPR032854">
    <property type="entry name" value="ALKBH3"/>
</dbReference>
<dbReference type="AlphaFoldDB" id="A0AAD7XHF6"/>
<dbReference type="PANTHER" id="PTHR31212">
    <property type="entry name" value="ALPHA-KETOGLUTARATE-DEPENDENT DIOXYGENASE ALKB HOMOLOG 3"/>
    <property type="match status" value="1"/>
</dbReference>
<dbReference type="Gene3D" id="2.30.30.380">
    <property type="entry name" value="Zn-finger domain of Sec23/24"/>
    <property type="match status" value="1"/>
</dbReference>
<accession>A0AAD7XHF6</accession>
<dbReference type="GO" id="GO:0051213">
    <property type="term" value="F:dioxygenase activity"/>
    <property type="evidence" value="ECO:0007669"/>
    <property type="project" value="InterPro"/>
</dbReference>
<dbReference type="Pfam" id="PF13532">
    <property type="entry name" value="2OG-FeII_Oxy_2"/>
    <property type="match status" value="1"/>
</dbReference>
<dbReference type="InterPro" id="IPR037151">
    <property type="entry name" value="AlkB-like_sf"/>
</dbReference>
<protein>
    <recommendedName>
        <fullName evidence="1">Fe2OG dioxygenase domain-containing protein</fullName>
    </recommendedName>
</protein>
<sequence>MWRCEACTYKNEEASFLACGMCGTERGRPLKLRRLSASPVLVKRDTSTTEMAVQDDEIPAPVKIVRGILPPALADRLLDTLLKDGEWHRGTWSVHGRTHYNSRTTRTFALCSANDAPLEEEEEEDTTRVAAPPEVREATEYVRAYVEANVQRDWRPTFAFGNRYANGNEAVAFHSDFLMALGPRPVIAGLSLGAQRTFRLKKNDHTVTVSLPTPHNSLVVMTHDAQERWQHSIVKCADTSVRPHPRAGLVRFSLTFRMERPEIAEKLSVKCRCDRAATLKCAKDSRMYYLCCNPASNDIRHKPCGFWKKCPWAQQEADRLIALEKMMRPPPSSS</sequence>
<feature type="domain" description="Fe2OG dioxygenase" evidence="1">
    <location>
        <begin position="155"/>
        <end position="260"/>
    </location>
</feature>
<dbReference type="PANTHER" id="PTHR31212:SF4">
    <property type="entry name" value="ALPHA-KETOGLUTARATE-DEPENDENT DIOXYGENASE ALKB HOMOLOG 3"/>
    <property type="match status" value="1"/>
</dbReference>
<dbReference type="PROSITE" id="PS51471">
    <property type="entry name" value="FE2OG_OXY"/>
    <property type="match status" value="1"/>
</dbReference>
<dbReference type="SUPFAM" id="SSF51197">
    <property type="entry name" value="Clavaminate synthase-like"/>
    <property type="match status" value="1"/>
</dbReference>
<dbReference type="GO" id="GO:0006307">
    <property type="term" value="P:DNA alkylation repair"/>
    <property type="evidence" value="ECO:0007669"/>
    <property type="project" value="InterPro"/>
</dbReference>
<evidence type="ECO:0000259" key="1">
    <source>
        <dbReference type="PROSITE" id="PS51471"/>
    </source>
</evidence>
<evidence type="ECO:0000313" key="3">
    <source>
        <dbReference type="Proteomes" id="UP001230188"/>
    </source>
</evidence>
<keyword evidence="3" id="KW-1185">Reference proteome</keyword>
<evidence type="ECO:0000313" key="2">
    <source>
        <dbReference type="EMBL" id="KAJ8598304.1"/>
    </source>
</evidence>
<name>A0AAD7XHF6_9STRA</name>